<dbReference type="GeneID" id="72065423"/>
<evidence type="ECO:0000259" key="1">
    <source>
        <dbReference type="Pfam" id="PF00561"/>
    </source>
</evidence>
<accession>A0A9Q8V8V9</accession>
<dbReference type="SUPFAM" id="SSF53474">
    <property type="entry name" value="alpha/beta-Hydrolases"/>
    <property type="match status" value="1"/>
</dbReference>
<dbReference type="Pfam" id="PF00561">
    <property type="entry name" value="Abhydrolase_1"/>
    <property type="match status" value="1"/>
</dbReference>
<sequence length="203" mass="22104">MWYDASETSLAQMWKQATTNAETCYAAHNKTQPFLGTGSVARDLISVVDALGEDGMLRYWGFSYGTTLGATVASVFPDRVDKIILDGVQNVHDYYHSPADFEEWSDADRVFSEVFLSCVKAGTTLCPMAGANLTGEQLEDAAWKLTEHLKTNPIQVNGSSPLTYATMRGFSAYAVYGPNSWTALGAILAQIAANRTQTSSFSE</sequence>
<dbReference type="AlphaFoldDB" id="A0A9Q8V8V9"/>
<evidence type="ECO:0000313" key="3">
    <source>
        <dbReference type="Proteomes" id="UP000829364"/>
    </source>
</evidence>
<dbReference type="EMBL" id="CP086355">
    <property type="protein sequence ID" value="UNI17088.1"/>
    <property type="molecule type" value="Genomic_DNA"/>
</dbReference>
<dbReference type="Proteomes" id="UP000829364">
    <property type="component" value="Chromosome 2"/>
</dbReference>
<protein>
    <recommendedName>
        <fullName evidence="1">AB hydrolase-1 domain-containing protein</fullName>
    </recommendedName>
</protein>
<dbReference type="Gene3D" id="3.40.50.1820">
    <property type="entry name" value="alpha/beta hydrolase"/>
    <property type="match status" value="1"/>
</dbReference>
<proteinExistence type="predicted"/>
<organism evidence="2 3">
    <name type="scientific">Purpureocillium takamizusanense</name>
    <dbReference type="NCBI Taxonomy" id="2060973"/>
    <lineage>
        <taxon>Eukaryota</taxon>
        <taxon>Fungi</taxon>
        <taxon>Dikarya</taxon>
        <taxon>Ascomycota</taxon>
        <taxon>Pezizomycotina</taxon>
        <taxon>Sordariomycetes</taxon>
        <taxon>Hypocreomycetidae</taxon>
        <taxon>Hypocreales</taxon>
        <taxon>Ophiocordycipitaceae</taxon>
        <taxon>Purpureocillium</taxon>
    </lineage>
</organism>
<evidence type="ECO:0000313" key="2">
    <source>
        <dbReference type="EMBL" id="UNI17088.1"/>
    </source>
</evidence>
<dbReference type="RefSeq" id="XP_047840569.1">
    <property type="nucleotide sequence ID" value="XM_047984595.1"/>
</dbReference>
<dbReference type="InterPro" id="IPR000073">
    <property type="entry name" value="AB_hydrolase_1"/>
</dbReference>
<reference evidence="2" key="1">
    <citation type="submission" date="2021-11" db="EMBL/GenBank/DDBJ databases">
        <title>Purpureocillium_takamizusanense_genome.</title>
        <authorList>
            <person name="Nguyen N.-H."/>
        </authorList>
    </citation>
    <scope>NUCLEOTIDE SEQUENCE</scope>
    <source>
        <strain evidence="2">PT3</strain>
    </source>
</reference>
<dbReference type="OrthoDB" id="425534at2759"/>
<feature type="domain" description="AB hydrolase-1" evidence="1">
    <location>
        <begin position="36"/>
        <end position="113"/>
    </location>
</feature>
<gene>
    <name evidence="2" type="ORF">JDV02_003466</name>
</gene>
<dbReference type="KEGG" id="ptkz:JDV02_003466"/>
<keyword evidence="3" id="KW-1185">Reference proteome</keyword>
<dbReference type="InterPro" id="IPR029058">
    <property type="entry name" value="AB_hydrolase_fold"/>
</dbReference>
<name>A0A9Q8V8V9_9HYPO</name>